<dbReference type="Pfam" id="PF10497">
    <property type="entry name" value="zf-4CXXC_R1"/>
    <property type="match status" value="1"/>
</dbReference>
<sequence>MQNMSDYNALREQNIAKRNAIFAKFFNDVNKIKEEEETFQKVNNINENEPPKKRRRVSHNDKKDNTFRSSSRLEFHKEYNTRSRAKVGKNINTLNDSENSDNTSDDDSKNNETTKLVKKKKPNLRKVLPWAKHFQNGIADITKTEVNEEEEKESEGTTAKEYSSIYGTSCHQCRQKTMDTKTICRSGECFGKRGQFCGPCLQGRYGEDVVTSLKDPVKMGLSSLSRFM</sequence>
<keyword evidence="4" id="KW-1017">Isopeptide bond</keyword>
<evidence type="ECO:0000256" key="10">
    <source>
        <dbReference type="SAM" id="MobiDB-lite"/>
    </source>
</evidence>
<reference evidence="13" key="1">
    <citation type="submission" date="2025-08" db="UniProtKB">
        <authorList>
            <consortium name="RefSeq"/>
        </authorList>
    </citation>
    <scope>IDENTIFICATION</scope>
    <source>
        <tissue evidence="13">Whole body</tissue>
    </source>
</reference>
<evidence type="ECO:0000256" key="4">
    <source>
        <dbReference type="ARBA" id="ARBA00022499"/>
    </source>
</evidence>
<feature type="domain" description="Zinc-finger" evidence="11">
    <location>
        <begin position="163"/>
        <end position="215"/>
    </location>
</feature>
<dbReference type="InterPro" id="IPR040221">
    <property type="entry name" value="CDCA7/CDA7L"/>
</dbReference>
<dbReference type="PANTHER" id="PTHR31169">
    <property type="entry name" value="OS05G0300700 PROTEIN"/>
    <property type="match status" value="1"/>
</dbReference>
<keyword evidence="12" id="KW-1185">Reference proteome</keyword>
<dbReference type="PANTHER" id="PTHR31169:SF8">
    <property type="entry name" value="ZINC-FINGER DOMAIN OF MONOAMINE-OXIDASE A REPRESSOR R1 PROTEIN"/>
    <property type="match status" value="1"/>
</dbReference>
<feature type="region of interest" description="Disordered" evidence="10">
    <location>
        <begin position="41"/>
        <end position="120"/>
    </location>
</feature>
<evidence type="ECO:0000256" key="6">
    <source>
        <dbReference type="ARBA" id="ARBA00022843"/>
    </source>
</evidence>
<keyword evidence="8" id="KW-0804">Transcription</keyword>
<feature type="compositionally biased region" description="Low complexity" evidence="10">
    <location>
        <begin position="92"/>
        <end position="102"/>
    </location>
</feature>
<keyword evidence="7" id="KW-0805">Transcription regulation</keyword>
<evidence type="ECO:0000256" key="8">
    <source>
        <dbReference type="ARBA" id="ARBA00023163"/>
    </source>
</evidence>
<keyword evidence="6" id="KW-0832">Ubl conjugation</keyword>
<dbReference type="InterPro" id="IPR018866">
    <property type="entry name" value="Znf-4CXXC_R1"/>
</dbReference>
<keyword evidence="3" id="KW-0963">Cytoplasm</keyword>
<dbReference type="RefSeq" id="XP_015184963.1">
    <property type="nucleotide sequence ID" value="XM_015329477.1"/>
</dbReference>
<gene>
    <name evidence="13" type="primary">LOC107070919</name>
</gene>
<name>A0ABM1IXM6_POLDO</name>
<evidence type="ECO:0000256" key="1">
    <source>
        <dbReference type="ARBA" id="ARBA00004123"/>
    </source>
</evidence>
<proteinExistence type="predicted"/>
<evidence type="ECO:0000256" key="3">
    <source>
        <dbReference type="ARBA" id="ARBA00022490"/>
    </source>
</evidence>
<dbReference type="GeneID" id="107070919"/>
<keyword evidence="5" id="KW-0597">Phosphoprotein</keyword>
<evidence type="ECO:0000259" key="11">
    <source>
        <dbReference type="Pfam" id="PF10497"/>
    </source>
</evidence>
<keyword evidence="9" id="KW-0539">Nucleus</keyword>
<evidence type="ECO:0000313" key="13">
    <source>
        <dbReference type="RefSeq" id="XP_015184963.1"/>
    </source>
</evidence>
<comment type="subcellular location">
    <subcellularLocation>
        <location evidence="2">Cytoplasm</location>
    </subcellularLocation>
    <subcellularLocation>
        <location evidence="1">Nucleus</location>
    </subcellularLocation>
</comment>
<accession>A0ABM1IXM6</accession>
<evidence type="ECO:0000313" key="12">
    <source>
        <dbReference type="Proteomes" id="UP000694924"/>
    </source>
</evidence>
<evidence type="ECO:0000256" key="2">
    <source>
        <dbReference type="ARBA" id="ARBA00004496"/>
    </source>
</evidence>
<evidence type="ECO:0000256" key="5">
    <source>
        <dbReference type="ARBA" id="ARBA00022553"/>
    </source>
</evidence>
<organism evidence="12 13">
    <name type="scientific">Polistes dominula</name>
    <name type="common">European paper wasp</name>
    <name type="synonym">Vespa dominula</name>
    <dbReference type="NCBI Taxonomy" id="743375"/>
    <lineage>
        <taxon>Eukaryota</taxon>
        <taxon>Metazoa</taxon>
        <taxon>Ecdysozoa</taxon>
        <taxon>Arthropoda</taxon>
        <taxon>Hexapoda</taxon>
        <taxon>Insecta</taxon>
        <taxon>Pterygota</taxon>
        <taxon>Neoptera</taxon>
        <taxon>Endopterygota</taxon>
        <taxon>Hymenoptera</taxon>
        <taxon>Apocrita</taxon>
        <taxon>Aculeata</taxon>
        <taxon>Vespoidea</taxon>
        <taxon>Vespidae</taxon>
        <taxon>Polistinae</taxon>
        <taxon>Polistini</taxon>
        <taxon>Polistes</taxon>
    </lineage>
</organism>
<protein>
    <submittedName>
        <fullName evidence="13">Cell division cycle-associated protein 7-like</fullName>
    </submittedName>
</protein>
<evidence type="ECO:0000256" key="9">
    <source>
        <dbReference type="ARBA" id="ARBA00023242"/>
    </source>
</evidence>
<feature type="compositionally biased region" description="Basic and acidic residues" evidence="10">
    <location>
        <begin position="58"/>
        <end position="81"/>
    </location>
</feature>
<evidence type="ECO:0000256" key="7">
    <source>
        <dbReference type="ARBA" id="ARBA00023015"/>
    </source>
</evidence>
<dbReference type="Proteomes" id="UP000694924">
    <property type="component" value="Unplaced"/>
</dbReference>